<evidence type="ECO:0000313" key="10">
    <source>
        <dbReference type="EMBL" id="SDJ45726.1"/>
    </source>
</evidence>
<dbReference type="CDD" id="cd06582">
    <property type="entry name" value="TM_PBP1_LivH_like"/>
    <property type="match status" value="1"/>
</dbReference>
<dbReference type="GO" id="GO:0022857">
    <property type="term" value="F:transmembrane transporter activity"/>
    <property type="evidence" value="ECO:0007669"/>
    <property type="project" value="InterPro"/>
</dbReference>
<keyword evidence="3" id="KW-1003">Cell membrane</keyword>
<dbReference type="EMBL" id="FNEJ01000033">
    <property type="protein sequence ID" value="SDJ45726.1"/>
    <property type="molecule type" value="Genomic_DNA"/>
</dbReference>
<keyword evidence="5" id="KW-0029">Amino-acid transport</keyword>
<organism evidence="10 11">
    <name type="scientific">Salipiger marinus</name>
    <dbReference type="NCBI Taxonomy" id="555512"/>
    <lineage>
        <taxon>Bacteria</taxon>
        <taxon>Pseudomonadati</taxon>
        <taxon>Pseudomonadota</taxon>
        <taxon>Alphaproteobacteria</taxon>
        <taxon>Rhodobacterales</taxon>
        <taxon>Roseobacteraceae</taxon>
        <taxon>Salipiger</taxon>
    </lineage>
</organism>
<feature type="transmembrane region" description="Helical" evidence="9">
    <location>
        <begin position="232"/>
        <end position="257"/>
    </location>
</feature>
<dbReference type="GO" id="GO:0005886">
    <property type="term" value="C:plasma membrane"/>
    <property type="evidence" value="ECO:0007669"/>
    <property type="project" value="UniProtKB-SubCell"/>
</dbReference>
<feature type="transmembrane region" description="Helical" evidence="9">
    <location>
        <begin position="199"/>
        <end position="220"/>
    </location>
</feature>
<keyword evidence="6 9" id="KW-1133">Transmembrane helix</keyword>
<feature type="transmembrane region" description="Helical" evidence="9">
    <location>
        <begin position="149"/>
        <end position="170"/>
    </location>
</feature>
<dbReference type="AlphaFoldDB" id="A0A1G8TVZ5"/>
<gene>
    <name evidence="10" type="ORF">SAMN04487993_103320</name>
</gene>
<feature type="transmembrane region" description="Helical" evidence="9">
    <location>
        <begin position="70"/>
        <end position="93"/>
    </location>
</feature>
<keyword evidence="11" id="KW-1185">Reference proteome</keyword>
<protein>
    <submittedName>
        <fullName evidence="10">Amino acid/amide ABC transporter membrane protein 1, HAAT family</fullName>
    </submittedName>
</protein>
<dbReference type="PANTHER" id="PTHR11795:SF442">
    <property type="entry name" value="ABC TRANSPORTER ATP-BINDING PROTEIN"/>
    <property type="match status" value="1"/>
</dbReference>
<evidence type="ECO:0000256" key="8">
    <source>
        <dbReference type="ARBA" id="ARBA00037998"/>
    </source>
</evidence>
<keyword evidence="2" id="KW-0813">Transport</keyword>
<evidence type="ECO:0000256" key="7">
    <source>
        <dbReference type="ARBA" id="ARBA00023136"/>
    </source>
</evidence>
<dbReference type="InterPro" id="IPR001851">
    <property type="entry name" value="ABC_transp_permease"/>
</dbReference>
<feature type="transmembrane region" description="Helical" evidence="9">
    <location>
        <begin position="264"/>
        <end position="287"/>
    </location>
</feature>
<sequence length="301" mass="32039">MNLTIFLLALFDGISYAALVFIVALGLTLIFGVMRILNVAHGSLYAIGAYATASLTSYVLALGFAPVLAFPLMLVSAVLVGVLLGGPIEWLLLRRIYNKPEVLQLLVTFAVFMILEDVQRLVWGTQPYFQASALQALGNVTVFGVTYTVYQLILLPVLAVTLLLGLRFFLRHTVIGKLILATTEDREAAQSIGIDADRVFLFTFVVGAVLAGLGGALASPTTSILPGMGADMIVLSFAVIATAGLGQIEGAAITALLIGLGRSFAVYVWPEVAVLVPYLIMVLVLLVRPEGLFGSPVARKI</sequence>
<keyword evidence="4 9" id="KW-0812">Transmembrane</keyword>
<feature type="transmembrane region" description="Helical" evidence="9">
    <location>
        <begin position="6"/>
        <end position="32"/>
    </location>
</feature>
<evidence type="ECO:0000256" key="3">
    <source>
        <dbReference type="ARBA" id="ARBA00022475"/>
    </source>
</evidence>
<accession>A0A1G8TVZ5</accession>
<dbReference type="STRING" id="555512.SAMN04487993_103320"/>
<evidence type="ECO:0000256" key="4">
    <source>
        <dbReference type="ARBA" id="ARBA00022692"/>
    </source>
</evidence>
<dbReference type="GO" id="GO:0006865">
    <property type="term" value="P:amino acid transport"/>
    <property type="evidence" value="ECO:0007669"/>
    <property type="project" value="UniProtKB-KW"/>
</dbReference>
<evidence type="ECO:0000256" key="5">
    <source>
        <dbReference type="ARBA" id="ARBA00022970"/>
    </source>
</evidence>
<dbReference type="OrthoDB" id="9810089at2"/>
<keyword evidence="7 9" id="KW-0472">Membrane</keyword>
<evidence type="ECO:0000256" key="6">
    <source>
        <dbReference type="ARBA" id="ARBA00022989"/>
    </source>
</evidence>
<dbReference type="PANTHER" id="PTHR11795">
    <property type="entry name" value="BRANCHED-CHAIN AMINO ACID TRANSPORT SYSTEM PERMEASE PROTEIN LIVH"/>
    <property type="match status" value="1"/>
</dbReference>
<feature type="transmembrane region" description="Helical" evidence="9">
    <location>
        <begin position="44"/>
        <end position="64"/>
    </location>
</feature>
<evidence type="ECO:0000313" key="11">
    <source>
        <dbReference type="Proteomes" id="UP000199093"/>
    </source>
</evidence>
<proteinExistence type="inferred from homology"/>
<evidence type="ECO:0000256" key="2">
    <source>
        <dbReference type="ARBA" id="ARBA00022448"/>
    </source>
</evidence>
<comment type="similarity">
    <text evidence="8">Belongs to the binding-protein-dependent transport system permease family. LivHM subfamily.</text>
</comment>
<name>A0A1G8TVZ5_9RHOB</name>
<comment type="subcellular location">
    <subcellularLocation>
        <location evidence="1">Cell membrane</location>
        <topology evidence="1">Multi-pass membrane protein</topology>
    </subcellularLocation>
</comment>
<evidence type="ECO:0000256" key="9">
    <source>
        <dbReference type="SAM" id="Phobius"/>
    </source>
</evidence>
<dbReference type="RefSeq" id="WP_089851866.1">
    <property type="nucleotide sequence ID" value="NZ_FNEJ01000033.1"/>
</dbReference>
<evidence type="ECO:0000256" key="1">
    <source>
        <dbReference type="ARBA" id="ARBA00004651"/>
    </source>
</evidence>
<reference evidence="10 11" key="1">
    <citation type="submission" date="2016-10" db="EMBL/GenBank/DDBJ databases">
        <authorList>
            <person name="de Groot N.N."/>
        </authorList>
    </citation>
    <scope>NUCLEOTIDE SEQUENCE [LARGE SCALE GENOMIC DNA]</scope>
    <source>
        <strain evidence="10 11">DSM 26424</strain>
    </source>
</reference>
<dbReference type="Pfam" id="PF02653">
    <property type="entry name" value="BPD_transp_2"/>
    <property type="match status" value="1"/>
</dbReference>
<dbReference type="InterPro" id="IPR052157">
    <property type="entry name" value="BCAA_transport_permease"/>
</dbReference>
<feature type="transmembrane region" description="Helical" evidence="9">
    <location>
        <begin position="105"/>
        <end position="123"/>
    </location>
</feature>
<dbReference type="Proteomes" id="UP000199093">
    <property type="component" value="Unassembled WGS sequence"/>
</dbReference>